<dbReference type="InterPro" id="IPR018333">
    <property type="entry name" value="Squalene_cyclase"/>
</dbReference>
<dbReference type="InterPro" id="IPR008930">
    <property type="entry name" value="Terpenoid_cyclase/PrenylTrfase"/>
</dbReference>
<dbReference type="GO" id="GO:0016866">
    <property type="term" value="F:intramolecular transferase activity"/>
    <property type="evidence" value="ECO:0007669"/>
    <property type="project" value="InterPro"/>
</dbReference>
<dbReference type="GO" id="GO:0005811">
    <property type="term" value="C:lipid droplet"/>
    <property type="evidence" value="ECO:0007669"/>
    <property type="project" value="InterPro"/>
</dbReference>
<accession>A0AA88WA56</accession>
<evidence type="ECO:0000256" key="1">
    <source>
        <dbReference type="SAM" id="MobiDB-lite"/>
    </source>
</evidence>
<dbReference type="Proteomes" id="UP001188597">
    <property type="component" value="Unassembled WGS sequence"/>
</dbReference>
<organism evidence="2 3">
    <name type="scientific">Escallonia herrerae</name>
    <dbReference type="NCBI Taxonomy" id="1293975"/>
    <lineage>
        <taxon>Eukaryota</taxon>
        <taxon>Viridiplantae</taxon>
        <taxon>Streptophyta</taxon>
        <taxon>Embryophyta</taxon>
        <taxon>Tracheophyta</taxon>
        <taxon>Spermatophyta</taxon>
        <taxon>Magnoliopsida</taxon>
        <taxon>eudicotyledons</taxon>
        <taxon>Gunneridae</taxon>
        <taxon>Pentapetalae</taxon>
        <taxon>asterids</taxon>
        <taxon>campanulids</taxon>
        <taxon>Escalloniales</taxon>
        <taxon>Escalloniaceae</taxon>
        <taxon>Escallonia</taxon>
    </lineage>
</organism>
<dbReference type="SUPFAM" id="SSF48239">
    <property type="entry name" value="Terpenoid cyclases/Protein prenyltransferases"/>
    <property type="match status" value="1"/>
</dbReference>
<evidence type="ECO:0000313" key="2">
    <source>
        <dbReference type="EMBL" id="KAK3022927.1"/>
    </source>
</evidence>
<keyword evidence="3" id="KW-1185">Reference proteome</keyword>
<feature type="non-terminal residue" evidence="2">
    <location>
        <position position="1"/>
    </location>
</feature>
<name>A0AA88WA56_9ASTE</name>
<dbReference type="PANTHER" id="PTHR11764">
    <property type="entry name" value="TERPENE CYCLASE/MUTASE FAMILY MEMBER"/>
    <property type="match status" value="1"/>
</dbReference>
<dbReference type="Gene3D" id="1.50.10.20">
    <property type="match status" value="1"/>
</dbReference>
<gene>
    <name evidence="2" type="ORF">RJ639_047149</name>
</gene>
<feature type="region of interest" description="Disordered" evidence="1">
    <location>
        <begin position="221"/>
        <end position="247"/>
    </location>
</feature>
<comment type="caution">
    <text evidence="2">The sequence shown here is derived from an EMBL/GenBank/DDBJ whole genome shotgun (WGS) entry which is preliminary data.</text>
</comment>
<dbReference type="EMBL" id="JAVXUP010000685">
    <property type="protein sequence ID" value="KAK3022927.1"/>
    <property type="molecule type" value="Genomic_DNA"/>
</dbReference>
<protein>
    <submittedName>
        <fullName evidence="2">Uncharacterized protein</fullName>
    </submittedName>
</protein>
<dbReference type="PANTHER" id="PTHR11764:SF44">
    <property type="entry name" value="LANOSTEROL SYNTHASE"/>
    <property type="match status" value="1"/>
</dbReference>
<dbReference type="AlphaFoldDB" id="A0AA88WA56"/>
<reference evidence="2" key="1">
    <citation type="submission" date="2022-12" db="EMBL/GenBank/DDBJ databases">
        <title>Draft genome assemblies for two species of Escallonia (Escalloniales).</title>
        <authorList>
            <person name="Chanderbali A."/>
            <person name="Dervinis C."/>
            <person name="Anghel I."/>
            <person name="Soltis D."/>
            <person name="Soltis P."/>
            <person name="Zapata F."/>
        </authorList>
    </citation>
    <scope>NUCLEOTIDE SEQUENCE</scope>
    <source>
        <strain evidence="2">UCBG64.0493</strain>
        <tissue evidence="2">Leaf</tissue>
    </source>
</reference>
<sequence length="247" mass="27609">MNRYLAYMTGVEIILYRQKYGYFLTVFQFTQISPTITGPKHGLLLGGGPKLDGQLITHFKDKRLSWVAEDGMKMQHVNDGYNGSQLWDVAFSFQGILATNLADEYGSMLKKANSFIKVSQAALLLSRMPSDIIGQAITRDQLFDAVNFILSLQPSFPLSSFTCNLNRVEQDAVCLITLKTLLEVPCMRGKFFNAPEFEVSSTKKDENGMEILFETLAPQPVIRSPGSKSKMEETIGDEVLNQGDQTQ</sequence>
<proteinExistence type="predicted"/>
<dbReference type="GO" id="GO:0016104">
    <property type="term" value="P:triterpenoid biosynthetic process"/>
    <property type="evidence" value="ECO:0007669"/>
    <property type="project" value="InterPro"/>
</dbReference>
<evidence type="ECO:0000313" key="3">
    <source>
        <dbReference type="Proteomes" id="UP001188597"/>
    </source>
</evidence>